<comment type="similarity">
    <text evidence="1">Belongs to the peptidase S49 family.</text>
</comment>
<keyword evidence="8" id="KW-1185">Reference proteome</keyword>
<dbReference type="CDD" id="cd07023">
    <property type="entry name" value="S49_Sppa_N_C"/>
    <property type="match status" value="1"/>
</dbReference>
<dbReference type="PANTHER" id="PTHR42987">
    <property type="entry name" value="PEPTIDASE S49"/>
    <property type="match status" value="1"/>
</dbReference>
<dbReference type="SUPFAM" id="SSF52096">
    <property type="entry name" value="ClpP/crotonase"/>
    <property type="match status" value="1"/>
</dbReference>
<dbReference type="Gene3D" id="6.20.330.10">
    <property type="match status" value="1"/>
</dbReference>
<feature type="domain" description="Peptidase S49" evidence="6">
    <location>
        <begin position="111"/>
        <end position="259"/>
    </location>
</feature>
<dbReference type="InterPro" id="IPR002142">
    <property type="entry name" value="Peptidase_S49"/>
</dbReference>
<dbReference type="PANTHER" id="PTHR42987:SF6">
    <property type="entry name" value="PROTEINASE IV"/>
    <property type="match status" value="1"/>
</dbReference>
<keyword evidence="2 7" id="KW-0645">Protease</keyword>
<sequence length="311" mass="33248">MPIVDDDPIRDIPVSNALRRSRGRWRIFAFLVLAVAVLIGMARFGPTLMPQGQTIARIGISGTITTSAERTAILRAIAEDDSIAAVIVAINSPGGTSAGGEELYESLREISEQKPVVSTIGELGASAAYMAAIGTDQIFSRNLSIIGSIGVYLQHIDAGALFDTIGIDLDKVASGPLKSEPDYDEAMTPEVRQVLEELVDSSFQYFLDLVIERRDLTRPAALALADGRVMSGIDGIASGLIDATGGQPEAIAWLSETHDIDPDLPVVSVWPQNQGFSWFDFIFSQARDALGGANFGLPLDGLVSLWQPSPH</sequence>
<keyword evidence="5" id="KW-0812">Transmembrane</keyword>
<evidence type="ECO:0000256" key="3">
    <source>
        <dbReference type="ARBA" id="ARBA00022801"/>
    </source>
</evidence>
<dbReference type="RefSeq" id="WP_090591504.1">
    <property type="nucleotide sequence ID" value="NZ_FNCS01000001.1"/>
</dbReference>
<organism evidence="7 8">
    <name type="scientific">Pelagibacterium luteolum</name>
    <dbReference type="NCBI Taxonomy" id="440168"/>
    <lineage>
        <taxon>Bacteria</taxon>
        <taxon>Pseudomonadati</taxon>
        <taxon>Pseudomonadota</taxon>
        <taxon>Alphaproteobacteria</taxon>
        <taxon>Hyphomicrobiales</taxon>
        <taxon>Devosiaceae</taxon>
        <taxon>Pelagibacterium</taxon>
    </lineage>
</organism>
<dbReference type="OrthoDB" id="9764363at2"/>
<dbReference type="InterPro" id="IPR047272">
    <property type="entry name" value="S49_SppA_C"/>
</dbReference>
<dbReference type="Gene3D" id="3.90.226.10">
    <property type="entry name" value="2-enoyl-CoA Hydratase, Chain A, domain 1"/>
    <property type="match status" value="1"/>
</dbReference>
<keyword evidence="3" id="KW-0378">Hydrolase</keyword>
<gene>
    <name evidence="7" type="ORF">SAMN04487974_101694</name>
</gene>
<evidence type="ECO:0000259" key="6">
    <source>
        <dbReference type="Pfam" id="PF01343"/>
    </source>
</evidence>
<evidence type="ECO:0000313" key="8">
    <source>
        <dbReference type="Proteomes" id="UP000199495"/>
    </source>
</evidence>
<dbReference type="NCBIfam" id="TIGR00706">
    <property type="entry name" value="SppA_dom"/>
    <property type="match status" value="1"/>
</dbReference>
<dbReference type="InterPro" id="IPR029045">
    <property type="entry name" value="ClpP/crotonase-like_dom_sf"/>
</dbReference>
<dbReference type="GO" id="GO:0008236">
    <property type="term" value="F:serine-type peptidase activity"/>
    <property type="evidence" value="ECO:0007669"/>
    <property type="project" value="UniProtKB-KW"/>
</dbReference>
<keyword evidence="4" id="KW-0720">Serine protease</keyword>
<accession>A0A1G7SSA4</accession>
<evidence type="ECO:0000256" key="5">
    <source>
        <dbReference type="SAM" id="Phobius"/>
    </source>
</evidence>
<dbReference type="InterPro" id="IPR004635">
    <property type="entry name" value="Pept_S49_SppA"/>
</dbReference>
<reference evidence="7 8" key="1">
    <citation type="submission" date="2016-10" db="EMBL/GenBank/DDBJ databases">
        <authorList>
            <person name="de Groot N.N."/>
        </authorList>
    </citation>
    <scope>NUCLEOTIDE SEQUENCE [LARGE SCALE GENOMIC DNA]</scope>
    <source>
        <strain evidence="7 8">CGMCC 1.10267</strain>
    </source>
</reference>
<evidence type="ECO:0000313" key="7">
    <source>
        <dbReference type="EMBL" id="SDG25903.1"/>
    </source>
</evidence>
<dbReference type="EMBL" id="FNCS01000001">
    <property type="protein sequence ID" value="SDG25903.1"/>
    <property type="molecule type" value="Genomic_DNA"/>
</dbReference>
<keyword evidence="5" id="KW-0472">Membrane</keyword>
<dbReference type="STRING" id="440168.SAMN04487974_101694"/>
<evidence type="ECO:0000256" key="1">
    <source>
        <dbReference type="ARBA" id="ARBA00008683"/>
    </source>
</evidence>
<evidence type="ECO:0000256" key="2">
    <source>
        <dbReference type="ARBA" id="ARBA00022670"/>
    </source>
</evidence>
<dbReference type="Proteomes" id="UP000199495">
    <property type="component" value="Unassembled WGS sequence"/>
</dbReference>
<dbReference type="AlphaFoldDB" id="A0A1G7SSA4"/>
<evidence type="ECO:0000256" key="4">
    <source>
        <dbReference type="ARBA" id="ARBA00022825"/>
    </source>
</evidence>
<name>A0A1G7SSA4_9HYPH</name>
<feature type="transmembrane region" description="Helical" evidence="5">
    <location>
        <begin position="27"/>
        <end position="45"/>
    </location>
</feature>
<keyword evidence="5" id="KW-1133">Transmembrane helix</keyword>
<proteinExistence type="inferred from homology"/>
<protein>
    <submittedName>
        <fullName evidence="7">Protease-4</fullName>
    </submittedName>
</protein>
<dbReference type="Pfam" id="PF01343">
    <property type="entry name" value="Peptidase_S49"/>
    <property type="match status" value="1"/>
</dbReference>
<dbReference type="GO" id="GO:0006508">
    <property type="term" value="P:proteolysis"/>
    <property type="evidence" value="ECO:0007669"/>
    <property type="project" value="UniProtKB-KW"/>
</dbReference>